<reference evidence="14 15" key="2">
    <citation type="submission" date="2018-11" db="EMBL/GenBank/DDBJ databases">
        <authorList>
            <consortium name="Pathogen Informatics"/>
        </authorList>
    </citation>
    <scope>NUCLEOTIDE SEQUENCE [LARGE SCALE GENOMIC DNA]</scope>
    <source>
        <strain evidence="14 15">Egypt</strain>
    </source>
</reference>
<evidence type="ECO:0000256" key="2">
    <source>
        <dbReference type="ARBA" id="ARBA00001966"/>
    </source>
</evidence>
<evidence type="ECO:0000256" key="6">
    <source>
        <dbReference type="ARBA" id="ARBA00022723"/>
    </source>
</evidence>
<accession>A0A183ALF4</accession>
<dbReference type="CDD" id="cd00056">
    <property type="entry name" value="ENDO3c"/>
    <property type="match status" value="1"/>
</dbReference>
<dbReference type="GO" id="GO:0005634">
    <property type="term" value="C:nucleus"/>
    <property type="evidence" value="ECO:0007669"/>
    <property type="project" value="TreeGrafter"/>
</dbReference>
<gene>
    <name evidence="14" type="ORF">ECPE_LOCUS7789</name>
</gene>
<keyword evidence="12" id="KW-0326">Glycosidase</keyword>
<protein>
    <recommendedName>
        <fullName evidence="5">Adenine DNA glycosylase</fullName>
        <ecNumber evidence="4">3.2.2.31</ecNumber>
    </recommendedName>
</protein>
<dbReference type="WBParaSite" id="ECPE_0000780801-mRNA-1">
    <property type="protein sequence ID" value="ECPE_0000780801-mRNA-1"/>
    <property type="gene ID" value="ECPE_0000780801"/>
</dbReference>
<evidence type="ECO:0000313" key="15">
    <source>
        <dbReference type="Proteomes" id="UP000272942"/>
    </source>
</evidence>
<dbReference type="PANTHER" id="PTHR42944:SF1">
    <property type="entry name" value="ADENINE DNA GLYCOSYLASE"/>
    <property type="match status" value="1"/>
</dbReference>
<dbReference type="EMBL" id="UZAN01045079">
    <property type="protein sequence ID" value="VDP82018.1"/>
    <property type="molecule type" value="Genomic_DNA"/>
</dbReference>
<dbReference type="InterPro" id="IPR015797">
    <property type="entry name" value="NUDIX_hydrolase-like_dom_sf"/>
</dbReference>
<dbReference type="InterPro" id="IPR000445">
    <property type="entry name" value="HhH_motif"/>
</dbReference>
<dbReference type="SUPFAM" id="SSF48150">
    <property type="entry name" value="DNA-glycosylase"/>
    <property type="match status" value="1"/>
</dbReference>
<evidence type="ECO:0000256" key="10">
    <source>
        <dbReference type="ARBA" id="ARBA00023014"/>
    </source>
</evidence>
<keyword evidence="11" id="KW-0234">DNA repair</keyword>
<keyword evidence="10" id="KW-0411">Iron-sulfur</keyword>
<keyword evidence="9" id="KW-0408">Iron</keyword>
<dbReference type="Gene3D" id="1.10.1670.10">
    <property type="entry name" value="Helix-hairpin-Helix base-excision DNA repair enzymes (C-terminal)"/>
    <property type="match status" value="1"/>
</dbReference>
<keyword evidence="7" id="KW-0227">DNA damage</keyword>
<dbReference type="PANTHER" id="PTHR42944">
    <property type="entry name" value="ADENINE DNA GLYCOSYLASE"/>
    <property type="match status" value="1"/>
</dbReference>
<name>A0A183ALF4_9TREM</name>
<dbReference type="GO" id="GO:0000701">
    <property type="term" value="F:purine-specific mismatch base pair DNA N-glycosylase activity"/>
    <property type="evidence" value="ECO:0007669"/>
    <property type="project" value="UniProtKB-EC"/>
</dbReference>
<evidence type="ECO:0000256" key="1">
    <source>
        <dbReference type="ARBA" id="ARBA00000843"/>
    </source>
</evidence>
<dbReference type="GO" id="GO:0034039">
    <property type="term" value="F:8-oxo-7,8-dihydroguanine DNA N-glycosylase activity"/>
    <property type="evidence" value="ECO:0007669"/>
    <property type="project" value="TreeGrafter"/>
</dbReference>
<dbReference type="InterPro" id="IPR003265">
    <property type="entry name" value="HhH-GPD_domain"/>
</dbReference>
<evidence type="ECO:0000256" key="7">
    <source>
        <dbReference type="ARBA" id="ARBA00022763"/>
    </source>
</evidence>
<dbReference type="GO" id="GO:0051536">
    <property type="term" value="F:iron-sulfur cluster binding"/>
    <property type="evidence" value="ECO:0007669"/>
    <property type="project" value="UniProtKB-KW"/>
</dbReference>
<dbReference type="Proteomes" id="UP000272942">
    <property type="component" value="Unassembled WGS sequence"/>
</dbReference>
<dbReference type="Pfam" id="PF00633">
    <property type="entry name" value="HHH"/>
    <property type="match status" value="1"/>
</dbReference>
<comment type="similarity">
    <text evidence="3">Belongs to the Nth/MutY family.</text>
</comment>
<dbReference type="Pfam" id="PF00730">
    <property type="entry name" value="HhH-GPD"/>
    <property type="match status" value="1"/>
</dbReference>
<keyword evidence="15" id="KW-1185">Reference proteome</keyword>
<dbReference type="InterPro" id="IPR044298">
    <property type="entry name" value="MIG/MutY"/>
</dbReference>
<proteinExistence type="inferred from homology"/>
<dbReference type="GO" id="GO:0006284">
    <property type="term" value="P:base-excision repair"/>
    <property type="evidence" value="ECO:0007669"/>
    <property type="project" value="InterPro"/>
</dbReference>
<keyword evidence="6" id="KW-0479">Metal-binding</keyword>
<dbReference type="OrthoDB" id="10248838at2759"/>
<dbReference type="Gene3D" id="3.90.79.10">
    <property type="entry name" value="Nucleoside Triphosphate Pyrophosphohydrolase"/>
    <property type="match status" value="1"/>
</dbReference>
<dbReference type="InterPro" id="IPR004036">
    <property type="entry name" value="Endonuclease-III-like_CS2"/>
</dbReference>
<evidence type="ECO:0000313" key="14">
    <source>
        <dbReference type="EMBL" id="VDP82018.1"/>
    </source>
</evidence>
<dbReference type="EC" id="3.2.2.31" evidence="4"/>
<dbReference type="AlphaFoldDB" id="A0A183ALF4"/>
<evidence type="ECO:0000313" key="16">
    <source>
        <dbReference type="WBParaSite" id="ECPE_0000780801-mRNA-1"/>
    </source>
</evidence>
<feature type="domain" description="HhH-GPD" evidence="13">
    <location>
        <begin position="1"/>
        <end position="136"/>
    </location>
</feature>
<dbReference type="InterPro" id="IPR023170">
    <property type="entry name" value="HhH_base_excis_C"/>
</dbReference>
<organism evidence="16">
    <name type="scientific">Echinostoma caproni</name>
    <dbReference type="NCBI Taxonomy" id="27848"/>
    <lineage>
        <taxon>Eukaryota</taxon>
        <taxon>Metazoa</taxon>
        <taxon>Spiralia</taxon>
        <taxon>Lophotrochozoa</taxon>
        <taxon>Platyhelminthes</taxon>
        <taxon>Trematoda</taxon>
        <taxon>Digenea</taxon>
        <taxon>Plagiorchiida</taxon>
        <taxon>Echinostomata</taxon>
        <taxon>Echinostomatoidea</taxon>
        <taxon>Echinostomatidae</taxon>
        <taxon>Echinostoma</taxon>
    </lineage>
</organism>
<evidence type="ECO:0000256" key="12">
    <source>
        <dbReference type="ARBA" id="ARBA00023295"/>
    </source>
</evidence>
<keyword evidence="8" id="KW-0378">Hydrolase</keyword>
<evidence type="ECO:0000256" key="8">
    <source>
        <dbReference type="ARBA" id="ARBA00022801"/>
    </source>
</evidence>
<evidence type="ECO:0000256" key="4">
    <source>
        <dbReference type="ARBA" id="ARBA00012045"/>
    </source>
</evidence>
<comment type="catalytic activity">
    <reaction evidence="1">
        <text>Hydrolyzes free adenine bases from 7,8-dihydro-8-oxoguanine:adenine mismatched double-stranded DNA, leaving an apurinic site.</text>
        <dbReference type="EC" id="3.2.2.31"/>
    </reaction>
</comment>
<dbReference type="GO" id="GO:0032357">
    <property type="term" value="F:oxidized purine DNA binding"/>
    <property type="evidence" value="ECO:0007669"/>
    <property type="project" value="TreeGrafter"/>
</dbReference>
<sequence length="309" mass="33481">MKKWPTVAALSEATLEEVNSLWSGLGYYSRARLVYEGAKKVVADYGGTIPNSAEKLKSVIPGIGRYTAGAIASIAFNEQAPVLDGNVIRVLTRLRCIGAPVQLNSTNLLLWKLADQLVDLDRPGDFNQALMELGAVVCTPKQPSCTVCPLGTTDICMAYAQERNALRSSAAMSKLTSTRLTGSIPPPSAPDIEDCTLCISSDVYKFSLGVTNFPVKLSKRPVREETTVVVVLHVMHGGLSHFLLFQRPKTGLLASLWEFPSQKVDAISGQTVQLSEVKKVQLAIMDRIKSALESTRLDDSGMQSIGQVR</sequence>
<evidence type="ECO:0000259" key="13">
    <source>
        <dbReference type="SMART" id="SM00478"/>
    </source>
</evidence>
<dbReference type="InterPro" id="IPR011257">
    <property type="entry name" value="DNA_glycosylase"/>
</dbReference>
<dbReference type="PROSITE" id="PS01155">
    <property type="entry name" value="ENDONUCLEASE_III_2"/>
    <property type="match status" value="1"/>
</dbReference>
<comment type="cofactor">
    <cofactor evidence="2">
        <name>[4Fe-4S] cluster</name>
        <dbReference type="ChEBI" id="CHEBI:49883"/>
    </cofactor>
</comment>
<dbReference type="SMART" id="SM00478">
    <property type="entry name" value="ENDO3c"/>
    <property type="match status" value="1"/>
</dbReference>
<evidence type="ECO:0000256" key="5">
    <source>
        <dbReference type="ARBA" id="ARBA00022023"/>
    </source>
</evidence>
<evidence type="ECO:0000256" key="3">
    <source>
        <dbReference type="ARBA" id="ARBA00008343"/>
    </source>
</evidence>
<evidence type="ECO:0000256" key="9">
    <source>
        <dbReference type="ARBA" id="ARBA00023004"/>
    </source>
</evidence>
<dbReference type="GO" id="GO:0035485">
    <property type="term" value="F:adenine/guanine mispair binding"/>
    <property type="evidence" value="ECO:0007669"/>
    <property type="project" value="TreeGrafter"/>
</dbReference>
<reference evidence="16" key="1">
    <citation type="submission" date="2016-06" db="UniProtKB">
        <authorList>
            <consortium name="WormBaseParasite"/>
        </authorList>
    </citation>
    <scope>IDENTIFICATION</scope>
</reference>
<evidence type="ECO:0000256" key="11">
    <source>
        <dbReference type="ARBA" id="ARBA00023204"/>
    </source>
</evidence>
<dbReference type="GO" id="GO:0006298">
    <property type="term" value="P:mismatch repair"/>
    <property type="evidence" value="ECO:0007669"/>
    <property type="project" value="TreeGrafter"/>
</dbReference>
<dbReference type="GO" id="GO:0046872">
    <property type="term" value="F:metal ion binding"/>
    <property type="evidence" value="ECO:0007669"/>
    <property type="project" value="UniProtKB-KW"/>
</dbReference>
<dbReference type="SUPFAM" id="SSF55811">
    <property type="entry name" value="Nudix"/>
    <property type="match status" value="1"/>
</dbReference>